<evidence type="ECO:0000313" key="1">
    <source>
        <dbReference type="EMBL" id="GFS90181.1"/>
    </source>
</evidence>
<gene>
    <name evidence="1" type="ORF">NPIL_538801</name>
</gene>
<dbReference type="AlphaFoldDB" id="A0A8X6TAS1"/>
<organism evidence="1 2">
    <name type="scientific">Nephila pilipes</name>
    <name type="common">Giant wood spider</name>
    <name type="synonym">Nephila maculata</name>
    <dbReference type="NCBI Taxonomy" id="299642"/>
    <lineage>
        <taxon>Eukaryota</taxon>
        <taxon>Metazoa</taxon>
        <taxon>Ecdysozoa</taxon>
        <taxon>Arthropoda</taxon>
        <taxon>Chelicerata</taxon>
        <taxon>Arachnida</taxon>
        <taxon>Araneae</taxon>
        <taxon>Araneomorphae</taxon>
        <taxon>Entelegynae</taxon>
        <taxon>Araneoidea</taxon>
        <taxon>Nephilidae</taxon>
        <taxon>Nephila</taxon>
    </lineage>
</organism>
<reference evidence="1" key="1">
    <citation type="submission" date="2020-08" db="EMBL/GenBank/DDBJ databases">
        <title>Multicomponent nature underlies the extraordinary mechanical properties of spider dragline silk.</title>
        <authorList>
            <person name="Kono N."/>
            <person name="Nakamura H."/>
            <person name="Mori M."/>
            <person name="Yoshida Y."/>
            <person name="Ohtoshi R."/>
            <person name="Malay A.D."/>
            <person name="Moran D.A.P."/>
            <person name="Tomita M."/>
            <person name="Numata K."/>
            <person name="Arakawa K."/>
        </authorList>
    </citation>
    <scope>NUCLEOTIDE SEQUENCE</scope>
</reference>
<accession>A0A8X6TAS1</accession>
<dbReference type="Proteomes" id="UP000887013">
    <property type="component" value="Unassembled WGS sequence"/>
</dbReference>
<dbReference type="EMBL" id="BMAW01004640">
    <property type="protein sequence ID" value="GFS90181.1"/>
    <property type="molecule type" value="Genomic_DNA"/>
</dbReference>
<comment type="caution">
    <text evidence="1">The sequence shown here is derived from an EMBL/GenBank/DDBJ whole genome shotgun (WGS) entry which is preliminary data.</text>
</comment>
<protein>
    <submittedName>
        <fullName evidence="1">Uncharacterized protein</fullName>
    </submittedName>
</protein>
<sequence length="85" mass="9873">MSLPATTPLKGSLEYRDKTVIMITSPTHLIKIPFSLFIHMGRCFSAERYVFVSIPYRKSVLKASLSTGRRDFYVTFDENYSQNRF</sequence>
<evidence type="ECO:0000313" key="2">
    <source>
        <dbReference type="Proteomes" id="UP000887013"/>
    </source>
</evidence>
<name>A0A8X6TAS1_NEPPI</name>
<proteinExistence type="predicted"/>
<keyword evidence="2" id="KW-1185">Reference proteome</keyword>